<keyword evidence="1 3" id="KW-0853">WD repeat</keyword>
<protein>
    <submittedName>
        <fullName evidence="5">Uncharacterized protein</fullName>
    </submittedName>
</protein>
<organism evidence="5 6">
    <name type="scientific">Colocasia esculenta</name>
    <name type="common">Wild taro</name>
    <name type="synonym">Arum esculentum</name>
    <dbReference type="NCBI Taxonomy" id="4460"/>
    <lineage>
        <taxon>Eukaryota</taxon>
        <taxon>Viridiplantae</taxon>
        <taxon>Streptophyta</taxon>
        <taxon>Embryophyta</taxon>
        <taxon>Tracheophyta</taxon>
        <taxon>Spermatophyta</taxon>
        <taxon>Magnoliopsida</taxon>
        <taxon>Liliopsida</taxon>
        <taxon>Araceae</taxon>
        <taxon>Aroideae</taxon>
        <taxon>Colocasieae</taxon>
        <taxon>Colocasia</taxon>
    </lineage>
</organism>
<dbReference type="PROSITE" id="PS50082">
    <property type="entry name" value="WD_REPEATS_2"/>
    <property type="match status" value="4"/>
</dbReference>
<feature type="repeat" description="WD" evidence="3">
    <location>
        <begin position="188"/>
        <end position="229"/>
    </location>
</feature>
<feature type="repeat" description="WD" evidence="3">
    <location>
        <begin position="338"/>
        <end position="367"/>
    </location>
</feature>
<evidence type="ECO:0000313" key="5">
    <source>
        <dbReference type="EMBL" id="MQM04488.1"/>
    </source>
</evidence>
<dbReference type="PANTHER" id="PTHR22844">
    <property type="entry name" value="F-BOX AND WD40 DOMAIN PROTEIN"/>
    <property type="match status" value="1"/>
</dbReference>
<feature type="repeat" description="WD" evidence="3">
    <location>
        <begin position="230"/>
        <end position="260"/>
    </location>
</feature>
<dbReference type="Pfam" id="PF00400">
    <property type="entry name" value="WD40"/>
    <property type="match status" value="4"/>
</dbReference>
<evidence type="ECO:0000256" key="3">
    <source>
        <dbReference type="PROSITE-ProRule" id="PRU00221"/>
    </source>
</evidence>
<keyword evidence="2" id="KW-0677">Repeat</keyword>
<dbReference type="InterPro" id="IPR045182">
    <property type="entry name" value="JINGUBANG-like"/>
</dbReference>
<dbReference type="EMBL" id="NMUH01003226">
    <property type="protein sequence ID" value="MQM04488.1"/>
    <property type="molecule type" value="Genomic_DNA"/>
</dbReference>
<dbReference type="PROSITE" id="PS50294">
    <property type="entry name" value="WD_REPEATS_REGION"/>
    <property type="match status" value="4"/>
</dbReference>
<dbReference type="InterPro" id="IPR015943">
    <property type="entry name" value="WD40/YVTN_repeat-like_dom_sf"/>
</dbReference>
<dbReference type="AlphaFoldDB" id="A0A843WCD8"/>
<dbReference type="OrthoDB" id="674604at2759"/>
<dbReference type="InterPro" id="IPR001680">
    <property type="entry name" value="WD40_rpt"/>
</dbReference>
<gene>
    <name evidence="5" type="ORF">Taro_037287</name>
</gene>
<comment type="caution">
    <text evidence="5">The sequence shown here is derived from an EMBL/GenBank/DDBJ whole genome shotgun (WGS) entry which is preliminary data.</text>
</comment>
<dbReference type="SUPFAM" id="SSF50978">
    <property type="entry name" value="WD40 repeat-like"/>
    <property type="match status" value="1"/>
</dbReference>
<reference evidence="5" key="1">
    <citation type="submission" date="2017-07" db="EMBL/GenBank/DDBJ databases">
        <title>Taro Niue Genome Assembly and Annotation.</title>
        <authorList>
            <person name="Atibalentja N."/>
            <person name="Keating K."/>
            <person name="Fields C.J."/>
        </authorList>
    </citation>
    <scope>NUCLEOTIDE SEQUENCE</scope>
    <source>
        <strain evidence="5">Niue_2</strain>
        <tissue evidence="5">Leaf</tissue>
    </source>
</reference>
<evidence type="ECO:0000256" key="2">
    <source>
        <dbReference type="ARBA" id="ARBA00022737"/>
    </source>
</evidence>
<sequence>MGPDQPATSPRICVDGDSGNDLQDPRMPPSPPVPSFSNAFVSSPWDIVPSHSYAAAAVSPYRCLTTVTKRCGRILSLALSDAGLLYAGTESKAILVWRHQGFFEISRLRSGSGGVGALHVASKDGLVFSAHADLKVRVWSSKPFHVRMGTLPSSKDFLIEACRGRTKKALMKFSASHSYTMFGGARNRVRHSGAITSLAYDPAAKLLYSASSDGSIKVWSVKEMKCVETVEAHDGSVSALAFGPDGVVFSGSDDCTVKIWLRSAVEKRSHRLLLEVSCQGSPVTCIAVSAEGTGVGGSNELEIGEGYILYAGCSDGNVRYWKKGEEAGGIAMAYLGCLRGHSHEVLCLAAVEKLLVSGSADASVRVWRRSGDGLAAHECTAVLCGHIGPVKALAATVEGEEAYLVYSGSLDGSVKQWRV</sequence>
<evidence type="ECO:0000256" key="1">
    <source>
        <dbReference type="ARBA" id="ARBA00022574"/>
    </source>
</evidence>
<feature type="region of interest" description="Disordered" evidence="4">
    <location>
        <begin position="1"/>
        <end position="33"/>
    </location>
</feature>
<accession>A0A843WCD8</accession>
<dbReference type="Proteomes" id="UP000652761">
    <property type="component" value="Unassembled WGS sequence"/>
</dbReference>
<proteinExistence type="predicted"/>
<name>A0A843WCD8_COLES</name>
<evidence type="ECO:0000256" key="4">
    <source>
        <dbReference type="SAM" id="MobiDB-lite"/>
    </source>
</evidence>
<dbReference type="PANTHER" id="PTHR22844:SF342">
    <property type="entry name" value="AND WD40 DOMAIN PROTEIN, PUTATIVE-RELATED"/>
    <property type="match status" value="1"/>
</dbReference>
<keyword evidence="6" id="KW-1185">Reference proteome</keyword>
<dbReference type="InterPro" id="IPR036322">
    <property type="entry name" value="WD40_repeat_dom_sf"/>
</dbReference>
<feature type="repeat" description="WD" evidence="3">
    <location>
        <begin position="383"/>
        <end position="419"/>
    </location>
</feature>
<dbReference type="Gene3D" id="2.130.10.10">
    <property type="entry name" value="YVTN repeat-like/Quinoprotein amine dehydrogenase"/>
    <property type="match status" value="3"/>
</dbReference>
<dbReference type="SMART" id="SM00320">
    <property type="entry name" value="WD40"/>
    <property type="match status" value="7"/>
</dbReference>
<dbReference type="InterPro" id="IPR020472">
    <property type="entry name" value="WD40_PAC1"/>
</dbReference>
<evidence type="ECO:0000313" key="6">
    <source>
        <dbReference type="Proteomes" id="UP000652761"/>
    </source>
</evidence>
<dbReference type="PRINTS" id="PR00320">
    <property type="entry name" value="GPROTEINBRPT"/>
</dbReference>